<evidence type="ECO:0000256" key="6">
    <source>
        <dbReference type="ARBA" id="ARBA00022884"/>
    </source>
</evidence>
<evidence type="ECO:0000256" key="2">
    <source>
        <dbReference type="ARBA" id="ARBA00022730"/>
    </source>
</evidence>
<dbReference type="Pfam" id="PF00488">
    <property type="entry name" value="MutS_V"/>
    <property type="match status" value="1"/>
</dbReference>
<keyword evidence="5 8" id="KW-0067">ATP-binding</keyword>
<evidence type="ECO:0000259" key="10">
    <source>
        <dbReference type="PROSITE" id="PS50828"/>
    </source>
</evidence>
<keyword evidence="6 8" id="KW-0694">RNA-binding</keyword>
<keyword evidence="7 8" id="KW-0238">DNA-binding</keyword>
<dbReference type="SUPFAM" id="SSF52540">
    <property type="entry name" value="P-loop containing nucleoside triphosphate hydrolases"/>
    <property type="match status" value="1"/>
</dbReference>
<dbReference type="Proteomes" id="UP000032431">
    <property type="component" value="Chromosome I"/>
</dbReference>
<dbReference type="PANTHER" id="PTHR48466:SF2">
    <property type="entry name" value="OS10G0509000 PROTEIN"/>
    <property type="match status" value="1"/>
</dbReference>
<evidence type="ECO:0000313" key="11">
    <source>
        <dbReference type="EMBL" id="CDZ24795.1"/>
    </source>
</evidence>
<keyword evidence="9" id="KW-0175">Coiled coil</keyword>
<dbReference type="NCBIfam" id="TIGR01069">
    <property type="entry name" value="mutS2"/>
    <property type="match status" value="1"/>
</dbReference>
<dbReference type="PATRIC" id="fig|29343.3.peg.1779"/>
<dbReference type="HOGENOM" id="CLU_011252_2_1_9"/>
<dbReference type="InterPro" id="IPR046893">
    <property type="entry name" value="MSSS"/>
</dbReference>
<dbReference type="InterPro" id="IPR005747">
    <property type="entry name" value="MutS2"/>
</dbReference>
<dbReference type="SMART" id="SM00533">
    <property type="entry name" value="MUTSd"/>
    <property type="match status" value="1"/>
</dbReference>
<name>A0A078KUF6_9FIRM</name>
<dbReference type="PROSITE" id="PS50828">
    <property type="entry name" value="SMR"/>
    <property type="match status" value="1"/>
</dbReference>
<dbReference type="EC" id="3.6.4.-" evidence="8"/>
<evidence type="ECO:0000256" key="3">
    <source>
        <dbReference type="ARBA" id="ARBA00022741"/>
    </source>
</evidence>
<dbReference type="InterPro" id="IPR045076">
    <property type="entry name" value="MutS"/>
</dbReference>
<dbReference type="GO" id="GO:0019843">
    <property type="term" value="F:rRNA binding"/>
    <property type="evidence" value="ECO:0007669"/>
    <property type="project" value="UniProtKB-UniRule"/>
</dbReference>
<evidence type="ECO:0000256" key="1">
    <source>
        <dbReference type="ARBA" id="ARBA00022722"/>
    </source>
</evidence>
<comment type="function">
    <text evidence="8">Endonuclease that is involved in the suppression of homologous recombination and thus may have a key role in the control of bacterial genetic diversity.</text>
</comment>
<keyword evidence="12" id="KW-1185">Reference proteome</keyword>
<comment type="function">
    <text evidence="8">Acts as a ribosome collision sensor, splitting the ribosome into its 2 subunits. Detects stalled/collided 70S ribosomes which it binds and splits by an ATP-hydrolysis driven conformational change. Acts upstream of the ribosome quality control system (RQC), a ribosome-associated complex that mediates the extraction of incompletely synthesized nascent chains from stalled ribosomes and their subsequent degradation. Probably generates substrates for RQC.</text>
</comment>
<keyword evidence="2 8" id="KW-0699">rRNA-binding</keyword>
<dbReference type="SUPFAM" id="SSF48334">
    <property type="entry name" value="DNA repair protein MutS, domain III"/>
    <property type="match status" value="1"/>
</dbReference>
<dbReference type="InterPro" id="IPR036063">
    <property type="entry name" value="Smr_dom_sf"/>
</dbReference>
<dbReference type="GO" id="GO:0004519">
    <property type="term" value="F:endonuclease activity"/>
    <property type="evidence" value="ECO:0007669"/>
    <property type="project" value="UniProtKB-UniRule"/>
</dbReference>
<organism evidence="11 12">
    <name type="scientific">[Clostridium] cellulosi</name>
    <dbReference type="NCBI Taxonomy" id="29343"/>
    <lineage>
        <taxon>Bacteria</taxon>
        <taxon>Bacillati</taxon>
        <taxon>Bacillota</taxon>
        <taxon>Clostridia</taxon>
        <taxon>Eubacteriales</taxon>
        <taxon>Oscillospiraceae</taxon>
        <taxon>Oscillospiraceae incertae sedis</taxon>
    </lineage>
</organism>
<evidence type="ECO:0000256" key="7">
    <source>
        <dbReference type="ARBA" id="ARBA00023125"/>
    </source>
</evidence>
<dbReference type="EMBL" id="LM995447">
    <property type="protein sequence ID" value="CDZ24795.1"/>
    <property type="molecule type" value="Genomic_DNA"/>
</dbReference>
<dbReference type="InterPro" id="IPR002625">
    <property type="entry name" value="Smr_dom"/>
</dbReference>
<dbReference type="Pfam" id="PF20297">
    <property type="entry name" value="MSSS"/>
    <property type="match status" value="1"/>
</dbReference>
<evidence type="ECO:0000313" key="12">
    <source>
        <dbReference type="Proteomes" id="UP000032431"/>
    </source>
</evidence>
<dbReference type="InterPro" id="IPR007696">
    <property type="entry name" value="DNA_mismatch_repair_MutS_core"/>
</dbReference>
<keyword evidence="3 8" id="KW-0547">Nucleotide-binding</keyword>
<dbReference type="GO" id="GO:0005524">
    <property type="term" value="F:ATP binding"/>
    <property type="evidence" value="ECO:0007669"/>
    <property type="project" value="UniProtKB-UniRule"/>
</dbReference>
<dbReference type="SMART" id="SM00463">
    <property type="entry name" value="SMR"/>
    <property type="match status" value="1"/>
</dbReference>
<feature type="coiled-coil region" evidence="9">
    <location>
        <begin position="539"/>
        <end position="599"/>
    </location>
</feature>
<comment type="subunit">
    <text evidence="8">Homodimer. Binds to stalled ribosomes, contacting rRNA.</text>
</comment>
<gene>
    <name evidence="8 11" type="primary">mutS2</name>
    <name evidence="8" type="synonym">rqcU</name>
    <name evidence="11" type="ORF">CCDG5_1687</name>
</gene>
<dbReference type="FunFam" id="3.40.50.300:FF:000830">
    <property type="entry name" value="Endonuclease MutS2"/>
    <property type="match status" value="1"/>
</dbReference>
<dbReference type="GO" id="GO:0030983">
    <property type="term" value="F:mismatched DNA binding"/>
    <property type="evidence" value="ECO:0007669"/>
    <property type="project" value="InterPro"/>
</dbReference>
<feature type="coiled-coil region" evidence="9">
    <location>
        <begin position="146"/>
        <end position="173"/>
    </location>
</feature>
<dbReference type="EC" id="3.1.-.-" evidence="8"/>
<dbReference type="PROSITE" id="PS00486">
    <property type="entry name" value="DNA_MISMATCH_REPAIR_2"/>
    <property type="match status" value="1"/>
</dbReference>
<dbReference type="InterPro" id="IPR000432">
    <property type="entry name" value="DNA_mismatch_repair_MutS_C"/>
</dbReference>
<dbReference type="GO" id="GO:0072344">
    <property type="term" value="P:rescue of stalled ribosome"/>
    <property type="evidence" value="ECO:0007669"/>
    <property type="project" value="UniProtKB-UniRule"/>
</dbReference>
<dbReference type="PIRSF" id="PIRSF005814">
    <property type="entry name" value="MutS_YshD"/>
    <property type="match status" value="1"/>
</dbReference>
<dbReference type="GO" id="GO:0006298">
    <property type="term" value="P:mismatch repair"/>
    <property type="evidence" value="ECO:0007669"/>
    <property type="project" value="InterPro"/>
</dbReference>
<dbReference type="SUPFAM" id="SSF160443">
    <property type="entry name" value="SMR domain-like"/>
    <property type="match status" value="1"/>
</dbReference>
<dbReference type="SMART" id="SM00534">
    <property type="entry name" value="MUTSac"/>
    <property type="match status" value="1"/>
</dbReference>
<dbReference type="GO" id="GO:0045910">
    <property type="term" value="P:negative regulation of DNA recombination"/>
    <property type="evidence" value="ECO:0007669"/>
    <property type="project" value="InterPro"/>
</dbReference>
<evidence type="ECO:0000256" key="8">
    <source>
        <dbReference type="HAMAP-Rule" id="MF_00092"/>
    </source>
</evidence>
<dbReference type="GO" id="GO:0016887">
    <property type="term" value="F:ATP hydrolysis activity"/>
    <property type="evidence" value="ECO:0007669"/>
    <property type="project" value="InterPro"/>
</dbReference>
<keyword evidence="4 8" id="KW-0378">Hydrolase</keyword>
<dbReference type="Gene3D" id="3.40.50.300">
    <property type="entry name" value="P-loop containing nucleotide triphosphate hydrolases"/>
    <property type="match status" value="1"/>
</dbReference>
<keyword evidence="8" id="KW-0255">Endonuclease</keyword>
<comment type="similarity">
    <text evidence="8">Belongs to the DNA mismatch repair MutS family. MutS2 subfamily.</text>
</comment>
<dbReference type="GO" id="GO:0140664">
    <property type="term" value="F:ATP-dependent DNA damage sensor activity"/>
    <property type="evidence" value="ECO:0007669"/>
    <property type="project" value="InterPro"/>
</dbReference>
<dbReference type="KEGG" id="ccel:CCDG5_1687"/>
<evidence type="ECO:0000256" key="9">
    <source>
        <dbReference type="SAM" id="Coils"/>
    </source>
</evidence>
<dbReference type="Gene3D" id="3.30.1370.110">
    <property type="match status" value="1"/>
</dbReference>
<evidence type="ECO:0000256" key="4">
    <source>
        <dbReference type="ARBA" id="ARBA00022801"/>
    </source>
</evidence>
<dbReference type="PANTHER" id="PTHR48466">
    <property type="entry name" value="OS10G0509000 PROTEIN-RELATED"/>
    <property type="match status" value="1"/>
</dbReference>
<protein>
    <recommendedName>
        <fullName evidence="8">Endonuclease MutS2</fullName>
        <ecNumber evidence="8">3.1.-.-</ecNumber>
    </recommendedName>
    <alternativeName>
        <fullName evidence="8">Ribosome-associated protein quality control-upstream factor</fullName>
        <shortName evidence="8">RQC-upstream factor</shortName>
        <shortName evidence="8">RqcU</shortName>
        <ecNumber evidence="8">3.6.4.-</ecNumber>
    </alternativeName>
</protein>
<feature type="domain" description="Smr" evidence="10">
    <location>
        <begin position="718"/>
        <end position="793"/>
    </location>
</feature>
<proteinExistence type="inferred from homology"/>
<dbReference type="InterPro" id="IPR036187">
    <property type="entry name" value="DNA_mismatch_repair_MutS_sf"/>
</dbReference>
<dbReference type="CDD" id="cd03280">
    <property type="entry name" value="ABC_MutS2"/>
    <property type="match status" value="1"/>
</dbReference>
<feature type="binding site" evidence="8">
    <location>
        <begin position="334"/>
        <end position="341"/>
    </location>
    <ligand>
        <name>ATP</name>
        <dbReference type="ChEBI" id="CHEBI:30616"/>
    </ligand>
</feature>
<accession>A0A078KUF6</accession>
<dbReference type="OrthoDB" id="9808166at2"/>
<dbReference type="InterPro" id="IPR027417">
    <property type="entry name" value="P-loop_NTPase"/>
</dbReference>
<sequence length="793" mass="88553">MDLSQKSRKALEYDKITEMLALECSCEESAALARALVPFDDIEKARHAMRETEDACRLSLRFGGPSFYGLKNIKNQLHRAKIGSSLNPRELLDVKSVLYAIRTLSHYRETSESMETCLDGYFDNLAPNKYLEDKIDSAIISEDEIADTASEELLRIRRAKKRTEERARNQLEKIIRSPQTQKYLQEAIITIRGGRFVVPVKAEWRAEIPGLVHDTSASGSTIFVEPMGVVEANNELKVLSSKEEKEIERILDELSKEVGTFADSIKESADTAVLLDFIFAKARLAFKMKATAPKLEADGGIELHKARHPLLDPKTAVPIDLYLGGNFDTLVVTGPNTGGKTVALKTLGLLTLMACSGLMIPTAEFSRVVFFEKVLADIGDEQSIEQSLSTFSAHMTNIRDILDECGENSLVLLDELGSGTDPVEGAALAVAILEYLKQKGAKTAATTHYAELKVYALQTDRVENACCEFNVETLKPTYRLLIGVPGRSNAFAISKRLGIDDAIIDRARELISSEDSRFEDVVQKLDTTRQNMEIERGRAMLARTEAEKLKKQAEELKKSVEREKEKELEKARREAKRLLEQSRAQAQMILNEIEALRKMKDTQDAAELRELAKTQIGAHLKQFERIADPVKEKPAEPYKLPRQLRPGDYVLITDIDKKGTVLKAPDSSGFVEVQAGIIKTRVRIENLRLLDENKQQQKLQSSIKTNIDRSKIPAKNELDLRGYTVEEALIEVDKFIDNAQLAGIGVLSIIHGKGTGALRSAIQRHLKSHRAVKSFRLGHYGEGEDGVTILELK</sequence>
<dbReference type="STRING" id="29343.CCDG5_1687"/>
<dbReference type="GO" id="GO:0043023">
    <property type="term" value="F:ribosomal large subunit binding"/>
    <property type="evidence" value="ECO:0007669"/>
    <property type="project" value="UniProtKB-UniRule"/>
</dbReference>
<dbReference type="HAMAP" id="MF_00092">
    <property type="entry name" value="MutS2"/>
    <property type="match status" value="1"/>
</dbReference>
<evidence type="ECO:0000256" key="5">
    <source>
        <dbReference type="ARBA" id="ARBA00022840"/>
    </source>
</evidence>
<keyword evidence="1 8" id="KW-0540">Nuclease</keyword>
<dbReference type="AlphaFoldDB" id="A0A078KUF6"/>
<dbReference type="Pfam" id="PF01713">
    <property type="entry name" value="Smr"/>
    <property type="match status" value="1"/>
</dbReference>
<reference evidence="12" key="1">
    <citation type="submission" date="2014-07" db="EMBL/GenBank/DDBJ databases">
        <authorList>
            <person name="Wibberg D."/>
        </authorList>
    </citation>
    <scope>NUCLEOTIDE SEQUENCE [LARGE SCALE GENOMIC DNA]</scope>
    <source>
        <strain evidence="12">DG5</strain>
    </source>
</reference>